<proteinExistence type="predicted"/>
<organism evidence="5 6">
    <name type="scientific">Elysia marginata</name>
    <dbReference type="NCBI Taxonomy" id="1093978"/>
    <lineage>
        <taxon>Eukaryota</taxon>
        <taxon>Metazoa</taxon>
        <taxon>Spiralia</taxon>
        <taxon>Lophotrochozoa</taxon>
        <taxon>Mollusca</taxon>
        <taxon>Gastropoda</taxon>
        <taxon>Heterobranchia</taxon>
        <taxon>Euthyneura</taxon>
        <taxon>Panpulmonata</taxon>
        <taxon>Sacoglossa</taxon>
        <taxon>Placobranchoidea</taxon>
        <taxon>Plakobranchidae</taxon>
        <taxon>Elysia</taxon>
    </lineage>
</organism>
<sequence>MLKVDLWNIQVLEVSFQNFSVEALPNGQCGGDFLEIHDGASALALTLGKFCGMSLPSGGKKISSTTNNMYLWFKSNAKIGASGFNLTWTSRDP</sequence>
<dbReference type="InterPro" id="IPR000859">
    <property type="entry name" value="CUB_dom"/>
</dbReference>
<feature type="non-terminal residue" evidence="5">
    <location>
        <position position="93"/>
    </location>
</feature>
<protein>
    <submittedName>
        <fullName evidence="5">Cubilin</fullName>
    </submittedName>
</protein>
<dbReference type="InterPro" id="IPR035914">
    <property type="entry name" value="Sperma_CUB_dom_sf"/>
</dbReference>
<keyword evidence="6" id="KW-1185">Reference proteome</keyword>
<dbReference type="SMART" id="SM00042">
    <property type="entry name" value="CUB"/>
    <property type="match status" value="1"/>
</dbReference>
<evidence type="ECO:0000313" key="5">
    <source>
        <dbReference type="EMBL" id="GFS04849.1"/>
    </source>
</evidence>
<evidence type="ECO:0000259" key="4">
    <source>
        <dbReference type="PROSITE" id="PS01180"/>
    </source>
</evidence>
<dbReference type="PANTHER" id="PTHR24251:SF37">
    <property type="entry name" value="CUB DOMAIN-CONTAINING PROTEIN"/>
    <property type="match status" value="1"/>
</dbReference>
<dbReference type="Pfam" id="PF00431">
    <property type="entry name" value="CUB"/>
    <property type="match status" value="1"/>
</dbReference>
<comment type="caution">
    <text evidence="3">Lacks conserved residue(s) required for the propagation of feature annotation.</text>
</comment>
<dbReference type="Gene3D" id="2.60.120.290">
    <property type="entry name" value="Spermadhesin, CUB domain"/>
    <property type="match status" value="1"/>
</dbReference>
<keyword evidence="1" id="KW-0677">Repeat</keyword>
<dbReference type="AlphaFoldDB" id="A0AAV4I3H2"/>
<accession>A0AAV4I3H2</accession>
<evidence type="ECO:0000256" key="1">
    <source>
        <dbReference type="ARBA" id="ARBA00022737"/>
    </source>
</evidence>
<keyword evidence="2" id="KW-1015">Disulfide bond</keyword>
<comment type="caution">
    <text evidence="5">The sequence shown here is derived from an EMBL/GenBank/DDBJ whole genome shotgun (WGS) entry which is preliminary data.</text>
</comment>
<dbReference type="PANTHER" id="PTHR24251">
    <property type="entry name" value="OVOCHYMASE-RELATED"/>
    <property type="match status" value="1"/>
</dbReference>
<evidence type="ECO:0000313" key="6">
    <source>
        <dbReference type="Proteomes" id="UP000762676"/>
    </source>
</evidence>
<dbReference type="Proteomes" id="UP000762676">
    <property type="component" value="Unassembled WGS sequence"/>
</dbReference>
<dbReference type="SUPFAM" id="SSF49854">
    <property type="entry name" value="Spermadhesin, CUB domain"/>
    <property type="match status" value="1"/>
</dbReference>
<dbReference type="PROSITE" id="PS01180">
    <property type="entry name" value="CUB"/>
    <property type="match status" value="1"/>
</dbReference>
<feature type="domain" description="CUB" evidence="4">
    <location>
        <begin position="1"/>
        <end position="91"/>
    </location>
</feature>
<name>A0AAV4I3H2_9GAST</name>
<gene>
    <name evidence="5" type="ORF">ElyMa_006506100</name>
</gene>
<evidence type="ECO:0000256" key="3">
    <source>
        <dbReference type="PROSITE-ProRule" id="PRU00059"/>
    </source>
</evidence>
<dbReference type="CDD" id="cd00041">
    <property type="entry name" value="CUB"/>
    <property type="match status" value="1"/>
</dbReference>
<reference evidence="5 6" key="1">
    <citation type="journal article" date="2021" name="Elife">
        <title>Chloroplast acquisition without the gene transfer in kleptoplastic sea slugs, Plakobranchus ocellatus.</title>
        <authorList>
            <person name="Maeda T."/>
            <person name="Takahashi S."/>
            <person name="Yoshida T."/>
            <person name="Shimamura S."/>
            <person name="Takaki Y."/>
            <person name="Nagai Y."/>
            <person name="Toyoda A."/>
            <person name="Suzuki Y."/>
            <person name="Arimoto A."/>
            <person name="Ishii H."/>
            <person name="Satoh N."/>
            <person name="Nishiyama T."/>
            <person name="Hasebe M."/>
            <person name="Maruyama T."/>
            <person name="Minagawa J."/>
            <person name="Obokata J."/>
            <person name="Shigenobu S."/>
        </authorList>
    </citation>
    <scope>NUCLEOTIDE SEQUENCE [LARGE SCALE GENOMIC DNA]</scope>
</reference>
<dbReference type="EMBL" id="BMAT01013044">
    <property type="protein sequence ID" value="GFS04849.1"/>
    <property type="molecule type" value="Genomic_DNA"/>
</dbReference>
<evidence type="ECO:0000256" key="2">
    <source>
        <dbReference type="ARBA" id="ARBA00023157"/>
    </source>
</evidence>